<dbReference type="AlphaFoldDB" id="A0A418V6Z3"/>
<gene>
    <name evidence="8" type="ORF">D3875_10035</name>
</gene>
<dbReference type="GO" id="GO:0030313">
    <property type="term" value="C:cell envelope"/>
    <property type="evidence" value="ECO:0007669"/>
    <property type="project" value="UniProtKB-SubCell"/>
</dbReference>
<feature type="compositionally biased region" description="Basic and acidic residues" evidence="6">
    <location>
        <begin position="117"/>
        <end position="140"/>
    </location>
</feature>
<evidence type="ECO:0000256" key="5">
    <source>
        <dbReference type="RuleBase" id="RU003512"/>
    </source>
</evidence>
<dbReference type="Pfam" id="PF01297">
    <property type="entry name" value="ZnuA"/>
    <property type="match status" value="1"/>
</dbReference>
<dbReference type="PANTHER" id="PTHR42953:SF1">
    <property type="entry name" value="METAL-BINDING PROTEIN HI_0362-RELATED"/>
    <property type="match status" value="1"/>
</dbReference>
<evidence type="ECO:0000256" key="2">
    <source>
        <dbReference type="ARBA" id="ARBA00022448"/>
    </source>
</evidence>
<dbReference type="Proteomes" id="UP000286287">
    <property type="component" value="Unassembled WGS sequence"/>
</dbReference>
<dbReference type="GO" id="GO:0030001">
    <property type="term" value="P:metal ion transport"/>
    <property type="evidence" value="ECO:0007669"/>
    <property type="project" value="InterPro"/>
</dbReference>
<dbReference type="Gene3D" id="3.40.50.1980">
    <property type="entry name" value="Nitrogenase molybdenum iron protein domain"/>
    <property type="match status" value="2"/>
</dbReference>
<dbReference type="PRINTS" id="PR00691">
    <property type="entry name" value="ADHESINB"/>
</dbReference>
<dbReference type="RefSeq" id="WP_119763415.1">
    <property type="nucleotide sequence ID" value="NZ_QYUJ01000014.1"/>
</dbReference>
<dbReference type="GO" id="GO:0046872">
    <property type="term" value="F:metal ion binding"/>
    <property type="evidence" value="ECO:0007669"/>
    <property type="project" value="UniProtKB-KW"/>
</dbReference>
<sequence>MYNPNLLRHWPVLLLLTGAASAAPLPVTTTNSIIADFVRNIGGTRVSVSTIVPAGADTHSFQPTTAAIRALASSKVLFANGAGLEPWLPKLKAASKTPVTDLTAGLKLRAAPDEEEEHAHETHDQESHEHDEHDHGPADPHAWWDVRYAAQYARKIAATLSALDPAGKATYQKNLTSYTSQIMAVDAAARKQFATLPAGKRKIVTNHDALHYFAARYHLNIVGTVLPGLSTEREPSARELAELVQNVKKSGARAIFTENTVNTRLAQTLARETGVKVAPPLFTDALAPAEQPGSTFLQALRLNVDTVVKALK</sequence>
<dbReference type="OrthoDB" id="9810636at2"/>
<keyword evidence="9" id="KW-1185">Reference proteome</keyword>
<keyword evidence="4 7" id="KW-0732">Signal</keyword>
<evidence type="ECO:0000256" key="3">
    <source>
        <dbReference type="ARBA" id="ARBA00022723"/>
    </source>
</evidence>
<dbReference type="InterPro" id="IPR050492">
    <property type="entry name" value="Bact_metal-bind_prot9"/>
</dbReference>
<dbReference type="PRINTS" id="PR00690">
    <property type="entry name" value="ADHESNFAMILY"/>
</dbReference>
<feature type="signal peptide" evidence="7">
    <location>
        <begin position="1"/>
        <end position="22"/>
    </location>
</feature>
<feature type="region of interest" description="Disordered" evidence="6">
    <location>
        <begin position="110"/>
        <end position="140"/>
    </location>
</feature>
<dbReference type="GO" id="GO:0007155">
    <property type="term" value="P:cell adhesion"/>
    <property type="evidence" value="ECO:0007669"/>
    <property type="project" value="InterPro"/>
</dbReference>
<evidence type="ECO:0000256" key="4">
    <source>
        <dbReference type="ARBA" id="ARBA00022729"/>
    </source>
</evidence>
<dbReference type="SUPFAM" id="SSF53807">
    <property type="entry name" value="Helical backbone' metal receptor"/>
    <property type="match status" value="1"/>
</dbReference>
<dbReference type="PANTHER" id="PTHR42953">
    <property type="entry name" value="HIGH-AFFINITY ZINC UPTAKE SYSTEM PROTEIN ZNUA-RELATED"/>
    <property type="match status" value="1"/>
</dbReference>
<name>A0A418V6Z3_9DEIO</name>
<comment type="similarity">
    <text evidence="5">Belongs to the bacterial solute-binding protein 9 family.</text>
</comment>
<reference evidence="8 9" key="1">
    <citation type="submission" date="2018-09" db="EMBL/GenBank/DDBJ databases">
        <authorList>
            <person name="Zhu H."/>
        </authorList>
    </citation>
    <scope>NUCLEOTIDE SEQUENCE [LARGE SCALE GENOMIC DNA]</scope>
    <source>
        <strain evidence="8 9">K2S05-167</strain>
    </source>
</reference>
<accession>A0A418V6Z3</accession>
<evidence type="ECO:0000256" key="6">
    <source>
        <dbReference type="SAM" id="MobiDB-lite"/>
    </source>
</evidence>
<proteinExistence type="inferred from homology"/>
<keyword evidence="3" id="KW-0479">Metal-binding</keyword>
<evidence type="ECO:0000256" key="1">
    <source>
        <dbReference type="ARBA" id="ARBA00004196"/>
    </source>
</evidence>
<dbReference type="InterPro" id="IPR006129">
    <property type="entry name" value="AdhesinB"/>
</dbReference>
<feature type="chain" id="PRO_5019442517" evidence="7">
    <location>
        <begin position="23"/>
        <end position="312"/>
    </location>
</feature>
<evidence type="ECO:0000313" key="9">
    <source>
        <dbReference type="Proteomes" id="UP000286287"/>
    </source>
</evidence>
<organism evidence="8 9">
    <name type="scientific">Deinococcus cavernae</name>
    <dbReference type="NCBI Taxonomy" id="2320857"/>
    <lineage>
        <taxon>Bacteria</taxon>
        <taxon>Thermotogati</taxon>
        <taxon>Deinococcota</taxon>
        <taxon>Deinococci</taxon>
        <taxon>Deinococcales</taxon>
        <taxon>Deinococcaceae</taxon>
        <taxon>Deinococcus</taxon>
    </lineage>
</organism>
<comment type="subcellular location">
    <subcellularLocation>
        <location evidence="1">Cell envelope</location>
    </subcellularLocation>
</comment>
<evidence type="ECO:0000313" key="8">
    <source>
        <dbReference type="EMBL" id="RJF71846.1"/>
    </source>
</evidence>
<dbReference type="InterPro" id="IPR006128">
    <property type="entry name" value="Lipoprotein_PsaA-like"/>
</dbReference>
<evidence type="ECO:0000256" key="7">
    <source>
        <dbReference type="SAM" id="SignalP"/>
    </source>
</evidence>
<keyword evidence="2 5" id="KW-0813">Transport</keyword>
<comment type="caution">
    <text evidence="8">The sequence shown here is derived from an EMBL/GenBank/DDBJ whole genome shotgun (WGS) entry which is preliminary data.</text>
</comment>
<protein>
    <submittedName>
        <fullName evidence="8">Adhesin</fullName>
    </submittedName>
</protein>
<dbReference type="InterPro" id="IPR006127">
    <property type="entry name" value="ZnuA-like"/>
</dbReference>
<dbReference type="EMBL" id="QYUJ01000014">
    <property type="protein sequence ID" value="RJF71846.1"/>
    <property type="molecule type" value="Genomic_DNA"/>
</dbReference>